<accession>A0A7M7MGF2</accession>
<keyword evidence="6" id="KW-0479">Metal-binding</keyword>
<keyword evidence="12" id="KW-0670">Pyruvate</keyword>
<evidence type="ECO:0000256" key="13">
    <source>
        <dbReference type="RuleBase" id="RU000504"/>
    </source>
</evidence>
<dbReference type="SUPFAM" id="SSF50800">
    <property type="entry name" value="PK beta-barrel domain-like"/>
    <property type="match status" value="1"/>
</dbReference>
<dbReference type="GO" id="GO:0004743">
    <property type="term" value="F:pyruvate kinase activity"/>
    <property type="evidence" value="ECO:0007669"/>
    <property type="project" value="UniProtKB-EC"/>
</dbReference>
<comment type="similarity">
    <text evidence="3 13">Belongs to the pyruvate kinase family.</text>
</comment>
<evidence type="ECO:0000256" key="10">
    <source>
        <dbReference type="ARBA" id="ARBA00022842"/>
    </source>
</evidence>
<dbReference type="GO" id="GO:0016301">
    <property type="term" value="F:kinase activity"/>
    <property type="evidence" value="ECO:0007669"/>
    <property type="project" value="UniProtKB-KW"/>
</dbReference>
<reference evidence="16" key="1">
    <citation type="submission" date="2021-01" db="UniProtKB">
        <authorList>
            <consortium name="EnsemblMetazoa"/>
        </authorList>
    </citation>
    <scope>IDENTIFICATION</scope>
    <source>
        <strain evidence="16">DH4</strain>
    </source>
</reference>
<dbReference type="InterPro" id="IPR015795">
    <property type="entry name" value="Pyrv_Knase_C"/>
</dbReference>
<dbReference type="Gene3D" id="3.20.20.60">
    <property type="entry name" value="Phosphoenolpyruvate-binding domains"/>
    <property type="match status" value="1"/>
</dbReference>
<comment type="cofactor">
    <cofactor evidence="1">
        <name>K(+)</name>
        <dbReference type="ChEBI" id="CHEBI:29103"/>
    </cofactor>
</comment>
<evidence type="ECO:0000313" key="16">
    <source>
        <dbReference type="EnsemblMetazoa" id="XP_026295812"/>
    </source>
</evidence>
<dbReference type="OrthoDB" id="108365at2759"/>
<gene>
    <name evidence="18" type="primary">LOC413112</name>
</gene>
<evidence type="ECO:0000256" key="3">
    <source>
        <dbReference type="ARBA" id="ARBA00008663"/>
    </source>
</evidence>
<evidence type="ECO:0000259" key="15">
    <source>
        <dbReference type="Pfam" id="PF02887"/>
    </source>
</evidence>
<dbReference type="Gene3D" id="3.40.1380.20">
    <property type="entry name" value="Pyruvate kinase, C-terminal domain"/>
    <property type="match status" value="1"/>
</dbReference>
<feature type="domain" description="Pyruvate kinase C-terminal" evidence="15">
    <location>
        <begin position="405"/>
        <end position="522"/>
    </location>
</feature>
<keyword evidence="5 13" id="KW-0808">Transferase</keyword>
<dbReference type="SUPFAM" id="SSF52935">
    <property type="entry name" value="PK C-terminal domain-like"/>
    <property type="match status" value="1"/>
</dbReference>
<dbReference type="KEGG" id="ame:413112"/>
<dbReference type="InterPro" id="IPR015793">
    <property type="entry name" value="Pyrv_Knase_brl"/>
</dbReference>
<dbReference type="InterPro" id="IPR015806">
    <property type="entry name" value="Pyrv_Knase_insert_dom_sf"/>
</dbReference>
<evidence type="ECO:0000313" key="18">
    <source>
        <dbReference type="RefSeq" id="XP_026295812.1"/>
    </source>
</evidence>
<dbReference type="EC" id="2.7.1.40" evidence="4 13"/>
<dbReference type="RefSeq" id="XP_026295812.1">
    <property type="nucleotide sequence ID" value="XM_026440027.1"/>
</dbReference>
<evidence type="ECO:0000256" key="2">
    <source>
        <dbReference type="ARBA" id="ARBA00004997"/>
    </source>
</evidence>
<dbReference type="SUPFAM" id="SSF51621">
    <property type="entry name" value="Phosphoenolpyruvate/pyruvate domain"/>
    <property type="match status" value="1"/>
</dbReference>
<accession>A0A8B8GVW3</accession>
<evidence type="ECO:0000256" key="1">
    <source>
        <dbReference type="ARBA" id="ARBA00001958"/>
    </source>
</evidence>
<evidence type="ECO:0000256" key="5">
    <source>
        <dbReference type="ARBA" id="ARBA00022679"/>
    </source>
</evidence>
<dbReference type="Gene3D" id="2.40.33.10">
    <property type="entry name" value="PK beta-barrel domain-like"/>
    <property type="match status" value="1"/>
</dbReference>
<evidence type="ECO:0000256" key="12">
    <source>
        <dbReference type="ARBA" id="ARBA00023317"/>
    </source>
</evidence>
<evidence type="ECO:0000256" key="8">
    <source>
        <dbReference type="ARBA" id="ARBA00022777"/>
    </source>
</evidence>
<dbReference type="PRINTS" id="PR01050">
    <property type="entry name" value="PYRUVTKNASE"/>
</dbReference>
<protein>
    <recommendedName>
        <fullName evidence="4 13">Pyruvate kinase</fullName>
        <ecNumber evidence="4 13">2.7.1.40</ecNumber>
    </recommendedName>
</protein>
<proteinExistence type="inferred from homology"/>
<dbReference type="InterPro" id="IPR015813">
    <property type="entry name" value="Pyrv/PenolPyrv_kinase-like_dom"/>
</dbReference>
<dbReference type="Pfam" id="PF02887">
    <property type="entry name" value="PK_C"/>
    <property type="match status" value="1"/>
</dbReference>
<keyword evidence="9" id="KW-0067">ATP-binding</keyword>
<comment type="pathway">
    <text evidence="2 13">Carbohydrate degradation; glycolysis; pyruvate from D-glyceraldehyde 3-phosphate: step 5/5.</text>
</comment>
<evidence type="ECO:0000256" key="6">
    <source>
        <dbReference type="ARBA" id="ARBA00022723"/>
    </source>
</evidence>
<organism evidence="16">
    <name type="scientific">Apis mellifera</name>
    <name type="common">Honeybee</name>
    <dbReference type="NCBI Taxonomy" id="7460"/>
    <lineage>
        <taxon>Eukaryota</taxon>
        <taxon>Metazoa</taxon>
        <taxon>Ecdysozoa</taxon>
        <taxon>Arthropoda</taxon>
        <taxon>Hexapoda</taxon>
        <taxon>Insecta</taxon>
        <taxon>Pterygota</taxon>
        <taxon>Neoptera</taxon>
        <taxon>Endopterygota</taxon>
        <taxon>Hymenoptera</taxon>
        <taxon>Apocrita</taxon>
        <taxon>Aculeata</taxon>
        <taxon>Apoidea</taxon>
        <taxon>Anthophila</taxon>
        <taxon>Apidae</taxon>
        <taxon>Apis</taxon>
    </lineage>
</organism>
<feature type="domain" description="Pyruvate kinase barrel" evidence="14">
    <location>
        <begin position="42"/>
        <end position="357"/>
    </location>
</feature>
<dbReference type="InterPro" id="IPR040442">
    <property type="entry name" value="Pyrv_kinase-like_dom_sf"/>
</dbReference>
<keyword evidence="7" id="KW-0547">Nucleotide-binding</keyword>
<dbReference type="Proteomes" id="UP000005203">
    <property type="component" value="Linkage group LG4"/>
</dbReference>
<keyword evidence="11 13" id="KW-0324">Glycolysis</keyword>
<dbReference type="GO" id="GO:0005524">
    <property type="term" value="F:ATP binding"/>
    <property type="evidence" value="ECO:0007669"/>
    <property type="project" value="UniProtKB-KW"/>
</dbReference>
<keyword evidence="10 13" id="KW-0460">Magnesium</keyword>
<dbReference type="PANTHER" id="PTHR11817">
    <property type="entry name" value="PYRUVATE KINASE"/>
    <property type="match status" value="1"/>
</dbReference>
<dbReference type="Pfam" id="PF00224">
    <property type="entry name" value="PK"/>
    <property type="match status" value="1"/>
</dbReference>
<dbReference type="InterPro" id="IPR011037">
    <property type="entry name" value="Pyrv_Knase-like_insert_dom_sf"/>
</dbReference>
<dbReference type="AlphaFoldDB" id="A0A7M7MGF2"/>
<evidence type="ECO:0000256" key="11">
    <source>
        <dbReference type="ARBA" id="ARBA00023152"/>
    </source>
</evidence>
<dbReference type="InterPro" id="IPR036918">
    <property type="entry name" value="Pyrv_Knase_C_sf"/>
</dbReference>
<keyword evidence="17" id="KW-1185">Reference proteome</keyword>
<keyword evidence="8 13" id="KW-0418">Kinase</keyword>
<evidence type="ECO:0000256" key="7">
    <source>
        <dbReference type="ARBA" id="ARBA00022741"/>
    </source>
</evidence>
<comment type="catalytic activity">
    <reaction evidence="13">
        <text>pyruvate + ATP = phosphoenolpyruvate + ADP + H(+)</text>
        <dbReference type="Rhea" id="RHEA:18157"/>
        <dbReference type="ChEBI" id="CHEBI:15361"/>
        <dbReference type="ChEBI" id="CHEBI:15378"/>
        <dbReference type="ChEBI" id="CHEBI:30616"/>
        <dbReference type="ChEBI" id="CHEBI:58702"/>
        <dbReference type="ChEBI" id="CHEBI:456216"/>
        <dbReference type="EC" id="2.7.1.40"/>
    </reaction>
</comment>
<dbReference type="GO" id="GO:0000287">
    <property type="term" value="F:magnesium ion binding"/>
    <property type="evidence" value="ECO:0007669"/>
    <property type="project" value="InterPro"/>
</dbReference>
<evidence type="ECO:0000256" key="4">
    <source>
        <dbReference type="ARBA" id="ARBA00012142"/>
    </source>
</evidence>
<sequence>MICNNSSPGTYTWKKSCRQMPWSQASKTYSYYGYIGYVKLHVLFNLGRRNSHPEAVVSIMMAGANIVRLNMAHETDKWHTATVQSVRKAGNTMYEFTSEIYPLGVAINLQGPEIRAGAFRGDKTSLGYAKLKEGKMVKLVTQDIAKRAGRANCFWVSYPNLPKICQVGDRILIDRGAVLLQVTCIHEQAITCKIIKGGIVKDGKLIQLLDSLVPLPQISEKDIAHVKWASHLECDFLIMNHVRNEKVLYTIKSRFKEMKITRICVIAKISSQQGLENLDEILNAADAILLDRKGIEVEVGDKKLFLVEKIIIAKCIKMGKPIILSFEVCDENDKVNIDMNLIANAVLNGIDAILLKTGSLNVNDTSQLIKDIDIVCREAECARWQKEIFDELSYKIPIPIDPLHSIIIGGVNISLKSNAAAIIITTTTGRSAVLLSMYRPRCPILAVTRYGVVARWLMLYFGIHSLHYKEESLSDWSQDIQTRIQTGIDSLRKKKYIKVGDAVVVISGWRQGAGFTNCVRIVYVSSGCRKDQVPDFESCW</sequence>
<evidence type="ECO:0000256" key="9">
    <source>
        <dbReference type="ARBA" id="ARBA00022840"/>
    </source>
</evidence>
<name>A0A7M7MGF2_APIME</name>
<evidence type="ECO:0000313" key="17">
    <source>
        <dbReference type="Proteomes" id="UP000005203"/>
    </source>
</evidence>
<dbReference type="InterPro" id="IPR001697">
    <property type="entry name" value="Pyr_Knase"/>
</dbReference>
<dbReference type="UniPathway" id="UPA00109">
    <property type="reaction ID" value="UER00188"/>
</dbReference>
<dbReference type="GeneID" id="413112"/>
<dbReference type="GO" id="GO:0030955">
    <property type="term" value="F:potassium ion binding"/>
    <property type="evidence" value="ECO:0007669"/>
    <property type="project" value="InterPro"/>
</dbReference>
<dbReference type="EnsemblMetazoa" id="XM_026440027">
    <property type="protein sequence ID" value="XP_026295812"/>
    <property type="gene ID" value="LOC413112"/>
</dbReference>
<reference evidence="18" key="2">
    <citation type="submission" date="2025-04" db="UniProtKB">
        <authorList>
            <consortium name="RefSeq"/>
        </authorList>
    </citation>
    <scope>IDENTIFICATION</scope>
    <source>
        <strain evidence="18">DH4</strain>
        <tissue evidence="18">Whole body</tissue>
    </source>
</reference>
<evidence type="ECO:0000259" key="14">
    <source>
        <dbReference type="Pfam" id="PF00224"/>
    </source>
</evidence>